<dbReference type="GO" id="GO:0045893">
    <property type="term" value="P:positive regulation of DNA-templated transcription"/>
    <property type="evidence" value="ECO:0007669"/>
    <property type="project" value="UniProtKB-ARBA"/>
</dbReference>
<evidence type="ECO:0000256" key="5">
    <source>
        <dbReference type="ARBA" id="ARBA00023242"/>
    </source>
</evidence>
<dbReference type="PANTHER" id="PTHR11945">
    <property type="entry name" value="MADS BOX PROTEIN"/>
    <property type="match status" value="1"/>
</dbReference>
<name>A0AAP0F918_9MAGN</name>
<protein>
    <recommendedName>
        <fullName evidence="6">MADS-box domain-containing protein</fullName>
    </recommendedName>
</protein>
<dbReference type="PRINTS" id="PR00404">
    <property type="entry name" value="MADSDOMAIN"/>
</dbReference>
<feature type="domain" description="MADS-box" evidence="6">
    <location>
        <begin position="1"/>
        <end position="43"/>
    </location>
</feature>
<evidence type="ECO:0000256" key="2">
    <source>
        <dbReference type="ARBA" id="ARBA00023015"/>
    </source>
</evidence>
<dbReference type="Gene3D" id="3.40.1810.10">
    <property type="entry name" value="Transcription factor, MADS-box"/>
    <property type="match status" value="1"/>
</dbReference>
<proteinExistence type="predicted"/>
<dbReference type="SUPFAM" id="SSF55455">
    <property type="entry name" value="SRF-like"/>
    <property type="match status" value="1"/>
</dbReference>
<dbReference type="SMART" id="SM00432">
    <property type="entry name" value="MADS"/>
    <property type="match status" value="1"/>
</dbReference>
<dbReference type="GO" id="GO:0005634">
    <property type="term" value="C:nucleus"/>
    <property type="evidence" value="ECO:0007669"/>
    <property type="project" value="UniProtKB-SubCell"/>
</dbReference>
<dbReference type="Proteomes" id="UP001419268">
    <property type="component" value="Unassembled WGS sequence"/>
</dbReference>
<dbReference type="GO" id="GO:0000981">
    <property type="term" value="F:DNA-binding transcription factor activity, RNA polymerase II-specific"/>
    <property type="evidence" value="ECO:0007669"/>
    <property type="project" value="TreeGrafter"/>
</dbReference>
<dbReference type="InterPro" id="IPR036879">
    <property type="entry name" value="TF_MADSbox_sf"/>
</dbReference>
<keyword evidence="4" id="KW-0804">Transcription</keyword>
<organism evidence="7 8">
    <name type="scientific">Stephania cephalantha</name>
    <dbReference type="NCBI Taxonomy" id="152367"/>
    <lineage>
        <taxon>Eukaryota</taxon>
        <taxon>Viridiplantae</taxon>
        <taxon>Streptophyta</taxon>
        <taxon>Embryophyta</taxon>
        <taxon>Tracheophyta</taxon>
        <taxon>Spermatophyta</taxon>
        <taxon>Magnoliopsida</taxon>
        <taxon>Ranunculales</taxon>
        <taxon>Menispermaceae</taxon>
        <taxon>Menispermoideae</taxon>
        <taxon>Cissampelideae</taxon>
        <taxon>Stephania</taxon>
    </lineage>
</organism>
<dbReference type="PROSITE" id="PS50066">
    <property type="entry name" value="MADS_BOX_2"/>
    <property type="match status" value="1"/>
</dbReference>
<dbReference type="PANTHER" id="PTHR11945:SF534">
    <property type="entry name" value="MYOCYTE-SPECIFIC ENHANCER FACTOR 2"/>
    <property type="match status" value="1"/>
</dbReference>
<keyword evidence="8" id="KW-1185">Reference proteome</keyword>
<evidence type="ECO:0000313" key="7">
    <source>
        <dbReference type="EMBL" id="KAK9104868.1"/>
    </source>
</evidence>
<evidence type="ECO:0000259" key="6">
    <source>
        <dbReference type="PROSITE" id="PS50066"/>
    </source>
</evidence>
<sequence>MANKKIKIRKMDKTTTRQVTFSKRGRGIVKNAEEISILCDPKVNSFDSCDEEHEELEFS</sequence>
<accession>A0AAP0F918</accession>
<dbReference type="EMBL" id="JBBNAG010000009">
    <property type="protein sequence ID" value="KAK9104868.1"/>
    <property type="molecule type" value="Genomic_DNA"/>
</dbReference>
<comment type="caution">
    <text evidence="7">The sequence shown here is derived from an EMBL/GenBank/DDBJ whole genome shotgun (WGS) entry which is preliminary data.</text>
</comment>
<dbReference type="GO" id="GO:0000978">
    <property type="term" value="F:RNA polymerase II cis-regulatory region sequence-specific DNA binding"/>
    <property type="evidence" value="ECO:0007669"/>
    <property type="project" value="TreeGrafter"/>
</dbReference>
<keyword evidence="2" id="KW-0805">Transcription regulation</keyword>
<evidence type="ECO:0000256" key="4">
    <source>
        <dbReference type="ARBA" id="ARBA00023163"/>
    </source>
</evidence>
<gene>
    <name evidence="7" type="ORF">Scep_021712</name>
</gene>
<dbReference type="AlphaFoldDB" id="A0AAP0F918"/>
<keyword evidence="5" id="KW-0539">Nucleus</keyword>
<keyword evidence="3" id="KW-0238">DNA-binding</keyword>
<dbReference type="InterPro" id="IPR002100">
    <property type="entry name" value="TF_MADSbox"/>
</dbReference>
<evidence type="ECO:0000256" key="3">
    <source>
        <dbReference type="ARBA" id="ARBA00023125"/>
    </source>
</evidence>
<dbReference type="Pfam" id="PF00319">
    <property type="entry name" value="SRF-TF"/>
    <property type="match status" value="1"/>
</dbReference>
<dbReference type="GO" id="GO:0046983">
    <property type="term" value="F:protein dimerization activity"/>
    <property type="evidence" value="ECO:0007669"/>
    <property type="project" value="InterPro"/>
</dbReference>
<evidence type="ECO:0000313" key="8">
    <source>
        <dbReference type="Proteomes" id="UP001419268"/>
    </source>
</evidence>
<evidence type="ECO:0000256" key="1">
    <source>
        <dbReference type="ARBA" id="ARBA00004123"/>
    </source>
</evidence>
<reference evidence="7 8" key="1">
    <citation type="submission" date="2024-01" db="EMBL/GenBank/DDBJ databases">
        <title>Genome assemblies of Stephania.</title>
        <authorList>
            <person name="Yang L."/>
        </authorList>
    </citation>
    <scope>NUCLEOTIDE SEQUENCE [LARGE SCALE GENOMIC DNA]</scope>
    <source>
        <strain evidence="7">JXDWG</strain>
        <tissue evidence="7">Leaf</tissue>
    </source>
</reference>
<comment type="subcellular location">
    <subcellularLocation>
        <location evidence="1">Nucleus</location>
    </subcellularLocation>
</comment>